<reference evidence="1 2" key="1">
    <citation type="submission" date="2018-07" db="EMBL/GenBank/DDBJ databases">
        <title>Mechanisms of high-level aminoglycoside resistance among Gram-negative pathogens in Brazil.</title>
        <authorList>
            <person name="Ballaben A.S."/>
            <person name="Darini A.L.C."/>
            <person name="Doi Y."/>
        </authorList>
    </citation>
    <scope>NUCLEOTIDE SEQUENCE [LARGE SCALE GENOMIC DNA]</scope>
    <source>
        <strain evidence="1 2">B2-305</strain>
    </source>
</reference>
<sequence length="109" mass="11996">TSTATGPYGQIYSQTEYRNVNRGFYVTATLTGNLVHVTISSSNDRLSQSHPGVIDTQSTDTRVSGKLGEWITLGGVSEQNQADQHGFVRRYSTQGRDDTSLRLKVETLD</sequence>
<dbReference type="AlphaFoldDB" id="A0A367LYF9"/>
<comment type="caution">
    <text evidence="1">The sequence shown here is derived from an EMBL/GenBank/DDBJ whole genome shotgun (WGS) entry which is preliminary data.</text>
</comment>
<organism evidence="1 2">
    <name type="scientific">Pseudomonas aeruginosa</name>
    <dbReference type="NCBI Taxonomy" id="287"/>
    <lineage>
        <taxon>Bacteria</taxon>
        <taxon>Pseudomonadati</taxon>
        <taxon>Pseudomonadota</taxon>
        <taxon>Gammaproteobacteria</taxon>
        <taxon>Pseudomonadales</taxon>
        <taxon>Pseudomonadaceae</taxon>
        <taxon>Pseudomonas</taxon>
    </lineage>
</organism>
<dbReference type="Proteomes" id="UP000253594">
    <property type="component" value="Unassembled WGS sequence"/>
</dbReference>
<protein>
    <submittedName>
        <fullName evidence="1">Secretin</fullName>
    </submittedName>
</protein>
<dbReference type="EMBL" id="QORE01002398">
    <property type="protein sequence ID" value="RCI70118.1"/>
    <property type="molecule type" value="Genomic_DNA"/>
</dbReference>
<gene>
    <name evidence="1" type="ORF">DT376_36270</name>
</gene>
<proteinExistence type="predicted"/>
<feature type="non-terminal residue" evidence="1">
    <location>
        <position position="1"/>
    </location>
</feature>
<evidence type="ECO:0000313" key="1">
    <source>
        <dbReference type="EMBL" id="RCI70118.1"/>
    </source>
</evidence>
<evidence type="ECO:0000313" key="2">
    <source>
        <dbReference type="Proteomes" id="UP000253594"/>
    </source>
</evidence>
<accession>A0A367LYF9</accession>
<name>A0A367LYF9_PSEAI</name>